<evidence type="ECO:0000313" key="16">
    <source>
        <dbReference type="Proteomes" id="UP000298787"/>
    </source>
</evidence>
<dbReference type="STRING" id="240159.A0A4U5UD78"/>
<dbReference type="Gene3D" id="2.60.40.60">
    <property type="entry name" value="Cadherins"/>
    <property type="match status" value="6"/>
</dbReference>
<evidence type="ECO:0000256" key="8">
    <source>
        <dbReference type="ARBA" id="ARBA00022889"/>
    </source>
</evidence>
<dbReference type="Proteomes" id="UP000298787">
    <property type="component" value="Chromosome 6"/>
</dbReference>
<name>A0A4U5UD78_COLLU</name>
<dbReference type="GO" id="GO:0007156">
    <property type="term" value="P:homophilic cell adhesion via plasma membrane adhesion molecules"/>
    <property type="evidence" value="ECO:0007669"/>
    <property type="project" value="InterPro"/>
</dbReference>
<feature type="domain" description="Cadherin" evidence="14">
    <location>
        <begin position="244"/>
        <end position="351"/>
    </location>
</feature>
<dbReference type="FunFam" id="2.60.40.60:FF:000129">
    <property type="entry name" value="protocadherin alpha-C2 isoform X1"/>
    <property type="match status" value="1"/>
</dbReference>
<keyword evidence="11" id="KW-0325">Glycoprotein</keyword>
<dbReference type="InterPro" id="IPR013164">
    <property type="entry name" value="Cadherin_N"/>
</dbReference>
<dbReference type="PRINTS" id="PR00205">
    <property type="entry name" value="CADHERIN"/>
</dbReference>
<feature type="domain" description="Cadherin" evidence="14">
    <location>
        <begin position="582"/>
        <end position="681"/>
    </location>
</feature>
<evidence type="ECO:0000256" key="3">
    <source>
        <dbReference type="ARBA" id="ARBA00022475"/>
    </source>
</evidence>
<evidence type="ECO:0000259" key="14">
    <source>
        <dbReference type="PROSITE" id="PS50268"/>
    </source>
</evidence>
<keyword evidence="7 12" id="KW-0106">Calcium</keyword>
<dbReference type="GO" id="GO:0005509">
    <property type="term" value="F:calcium ion binding"/>
    <property type="evidence" value="ECO:0007669"/>
    <property type="project" value="UniProtKB-UniRule"/>
</dbReference>
<evidence type="ECO:0000256" key="13">
    <source>
        <dbReference type="SAM" id="Phobius"/>
    </source>
</evidence>
<evidence type="ECO:0000313" key="15">
    <source>
        <dbReference type="EMBL" id="TKS72369.1"/>
    </source>
</evidence>
<keyword evidence="8" id="KW-0130">Cell adhesion</keyword>
<keyword evidence="6" id="KW-0677">Repeat</keyword>
<evidence type="ECO:0000256" key="10">
    <source>
        <dbReference type="ARBA" id="ARBA00023136"/>
    </source>
</evidence>
<feature type="transmembrane region" description="Helical" evidence="13">
    <location>
        <begin position="695"/>
        <end position="718"/>
    </location>
</feature>
<keyword evidence="10 13" id="KW-0472">Membrane</keyword>
<dbReference type="FunFam" id="2.60.40.60:FF:000002">
    <property type="entry name" value="Protocadherin alpha 2"/>
    <property type="match status" value="1"/>
</dbReference>
<dbReference type="Pfam" id="PF16492">
    <property type="entry name" value="Cadherin_C_2"/>
    <property type="match status" value="1"/>
</dbReference>
<gene>
    <name evidence="15" type="ORF">D9C73_006443</name>
</gene>
<keyword evidence="16" id="KW-1185">Reference proteome</keyword>
<sequence>MEQRRYKPRRARGYLVGCVVAVLLWSVTSAQLRYSVSEEVNEGTVVGNIAKDLGLDKSTLKDRKYRIVSSTADPLFYLNQNDGVLYVSRTIDREEVCAQSNTCIIHLKTVIENPLEIHYVEVELLDINDHSPNFPEKEKRLEISESVLPGARFQLKASRDRDSSHFSVQQYKLSQNDHFRLEVKDKGDDGKIPILVIQKSLDRETAASHTLVLTALDGGKPPKSGEMNIQVNVLDINDNAPVFTKDVYSVMVDENTPVGTTVIQVNATDLDEGPNGEVVYSFSKSINQNLLNLFGINQLTGEIFVKGIIDYEERDKYEIEIEASDKGLAPLTTEKGVIIKIVDVNDNAPEIEVTSFSSSIPEDSRPGTTVALISVNDLDSGLNGKVICSVNEDAPFVLSPSLQDKMYSLVTKSLLDREKTSQYIVTVVAKDAGQPSLSSEKTISVLVSDVNDNSPEFSLSPYTFYVTEGNDPGASVFSVKAFDRDENDNALISYHILRDGREGNKLASFLNINSDNGHISALKSFDFETLKTFQFQVVATDSGTPSLSSNVTVNVFILDQNDNAPVILYPVSSNGSAEGVEEIPRNVNAGHLVTKVRAYDADIGYNGWLLFSLQEVTDHSLFALDRYTGQIRTLRSFTETDEAEHKLVILVKDNGNVSLSATATVIVKVVEPKEAFAASDVKSSAKDDEGNDVTLYLMITLGSVSVLFLVSIIVLIAMQCSKSTDYTSKYLQETNYDGTLCHSIQYRSGDKRYMLVGPRMSIGSTIVPGSHANTLVLPDRRRTSGEVSKYLNVLCMQISALCCAV</sequence>
<evidence type="ECO:0000256" key="11">
    <source>
        <dbReference type="ARBA" id="ARBA00023180"/>
    </source>
</evidence>
<evidence type="ECO:0000256" key="6">
    <source>
        <dbReference type="ARBA" id="ARBA00022737"/>
    </source>
</evidence>
<proteinExistence type="predicted"/>
<protein>
    <submittedName>
        <fullName evidence="15">Protocadherin gamma-A8</fullName>
    </submittedName>
</protein>
<dbReference type="Pfam" id="PF00028">
    <property type="entry name" value="Cadherin"/>
    <property type="match status" value="5"/>
</dbReference>
<evidence type="ECO:0000256" key="2">
    <source>
        <dbReference type="ARBA" id="ARBA00004251"/>
    </source>
</evidence>
<dbReference type="InterPro" id="IPR002126">
    <property type="entry name" value="Cadherin-like_dom"/>
</dbReference>
<dbReference type="FunFam" id="2.60.40.60:FF:000007">
    <property type="entry name" value="Protocadherin alpha 2"/>
    <property type="match status" value="1"/>
</dbReference>
<dbReference type="Pfam" id="PF08266">
    <property type="entry name" value="Cadherin_2"/>
    <property type="match status" value="1"/>
</dbReference>
<reference evidence="15 16" key="1">
    <citation type="submission" date="2019-01" db="EMBL/GenBank/DDBJ databases">
        <title>Genome Assembly of Collichthys lucidus.</title>
        <authorList>
            <person name="Cai M."/>
            <person name="Xiao S."/>
        </authorList>
    </citation>
    <scope>NUCLEOTIDE SEQUENCE [LARGE SCALE GENOMIC DNA]</scope>
    <source>
        <strain evidence="15">JT15FE1705JMU</strain>
        <tissue evidence="15">Muscle</tissue>
    </source>
</reference>
<dbReference type="FunFam" id="2.60.40.60:FF:000001">
    <property type="entry name" value="Protocadherin alpha 2"/>
    <property type="match status" value="1"/>
</dbReference>
<evidence type="ECO:0000256" key="4">
    <source>
        <dbReference type="ARBA" id="ARBA00022692"/>
    </source>
</evidence>
<dbReference type="FunFam" id="2.60.40.60:FF:000004">
    <property type="entry name" value="Protocadherin 1 gamma 2"/>
    <property type="match status" value="1"/>
</dbReference>
<feature type="domain" description="Cadherin" evidence="14">
    <location>
        <begin position="458"/>
        <end position="567"/>
    </location>
</feature>
<dbReference type="EMBL" id="CM014083">
    <property type="protein sequence ID" value="TKS72369.1"/>
    <property type="molecule type" value="Genomic_DNA"/>
</dbReference>
<evidence type="ECO:0000256" key="5">
    <source>
        <dbReference type="ARBA" id="ARBA00022729"/>
    </source>
</evidence>
<dbReference type="PANTHER" id="PTHR24028:SF290">
    <property type="entry name" value="PROTOCADHERIN 2 ALPHA A 15-RELATED"/>
    <property type="match status" value="1"/>
</dbReference>
<organism evidence="15 16">
    <name type="scientific">Collichthys lucidus</name>
    <name type="common">Big head croaker</name>
    <name type="synonym">Sciaena lucida</name>
    <dbReference type="NCBI Taxonomy" id="240159"/>
    <lineage>
        <taxon>Eukaryota</taxon>
        <taxon>Metazoa</taxon>
        <taxon>Chordata</taxon>
        <taxon>Craniata</taxon>
        <taxon>Vertebrata</taxon>
        <taxon>Euteleostomi</taxon>
        <taxon>Actinopterygii</taxon>
        <taxon>Neopterygii</taxon>
        <taxon>Teleostei</taxon>
        <taxon>Neoteleostei</taxon>
        <taxon>Acanthomorphata</taxon>
        <taxon>Eupercaria</taxon>
        <taxon>Sciaenidae</taxon>
        <taxon>Collichthys</taxon>
    </lineage>
</organism>
<dbReference type="GO" id="GO:0009653">
    <property type="term" value="P:anatomical structure morphogenesis"/>
    <property type="evidence" value="ECO:0007669"/>
    <property type="project" value="UniProtKB-ARBA"/>
</dbReference>
<dbReference type="InterPro" id="IPR015919">
    <property type="entry name" value="Cadherin-like_sf"/>
</dbReference>
<dbReference type="InterPro" id="IPR020894">
    <property type="entry name" value="Cadherin_CS"/>
</dbReference>
<dbReference type="PANTHER" id="PTHR24028">
    <property type="entry name" value="CADHERIN-87A"/>
    <property type="match status" value="1"/>
</dbReference>
<evidence type="ECO:0000256" key="7">
    <source>
        <dbReference type="ARBA" id="ARBA00022837"/>
    </source>
</evidence>
<keyword evidence="3" id="KW-1003">Cell membrane</keyword>
<feature type="domain" description="Cadherin" evidence="14">
    <location>
        <begin position="135"/>
        <end position="243"/>
    </location>
</feature>
<evidence type="ECO:0000256" key="1">
    <source>
        <dbReference type="ARBA" id="ARBA00003436"/>
    </source>
</evidence>
<dbReference type="FunFam" id="2.60.40.60:FF:000006">
    <property type="entry name" value="Protocadherin alpha 2"/>
    <property type="match status" value="1"/>
</dbReference>
<keyword evidence="5" id="KW-0732">Signal</keyword>
<dbReference type="SMART" id="SM00112">
    <property type="entry name" value="CA"/>
    <property type="match status" value="6"/>
</dbReference>
<comment type="subcellular location">
    <subcellularLocation>
        <location evidence="2">Cell membrane</location>
        <topology evidence="2">Single-pass type I membrane protein</topology>
    </subcellularLocation>
</comment>
<dbReference type="InterPro" id="IPR050174">
    <property type="entry name" value="Protocadherin/Cadherin-CA"/>
</dbReference>
<dbReference type="InterPro" id="IPR032455">
    <property type="entry name" value="Cadherin_C"/>
</dbReference>
<dbReference type="PROSITE" id="PS00232">
    <property type="entry name" value="CADHERIN_1"/>
    <property type="match status" value="3"/>
</dbReference>
<dbReference type="CDD" id="cd11304">
    <property type="entry name" value="Cadherin_repeat"/>
    <property type="match status" value="6"/>
</dbReference>
<dbReference type="SUPFAM" id="SSF49313">
    <property type="entry name" value="Cadherin-like"/>
    <property type="match status" value="6"/>
</dbReference>
<feature type="domain" description="Cadherin" evidence="14">
    <location>
        <begin position="352"/>
        <end position="457"/>
    </location>
</feature>
<evidence type="ECO:0000256" key="12">
    <source>
        <dbReference type="PROSITE-ProRule" id="PRU00043"/>
    </source>
</evidence>
<dbReference type="GO" id="GO:0005886">
    <property type="term" value="C:plasma membrane"/>
    <property type="evidence" value="ECO:0007669"/>
    <property type="project" value="UniProtKB-SubCell"/>
</dbReference>
<feature type="domain" description="Cadherin" evidence="14">
    <location>
        <begin position="28"/>
        <end position="134"/>
    </location>
</feature>
<dbReference type="PROSITE" id="PS50268">
    <property type="entry name" value="CADHERIN_2"/>
    <property type="match status" value="6"/>
</dbReference>
<accession>A0A4U5UD78</accession>
<comment type="function">
    <text evidence="1">Potential calcium-dependent cell-adhesion protein. May be involved in the establishment and maintenance of specific neuronal connections in the brain.</text>
</comment>
<keyword evidence="9 13" id="KW-1133">Transmembrane helix</keyword>
<dbReference type="AlphaFoldDB" id="A0A4U5UD78"/>
<evidence type="ECO:0000256" key="9">
    <source>
        <dbReference type="ARBA" id="ARBA00022989"/>
    </source>
</evidence>
<keyword evidence="4 13" id="KW-0812">Transmembrane</keyword>